<dbReference type="AlphaFoldDB" id="A0ABD1ENA2"/>
<keyword evidence="9 12" id="KW-0333">Golgi apparatus</keyword>
<evidence type="ECO:0000256" key="6">
    <source>
        <dbReference type="ARBA" id="ARBA00022692"/>
    </source>
</evidence>
<keyword evidence="6 12" id="KW-0812">Transmembrane</keyword>
<dbReference type="EMBL" id="JBDJPC010000006">
    <property type="protein sequence ID" value="KAL1497993.1"/>
    <property type="molecule type" value="Genomic_DNA"/>
</dbReference>
<keyword evidence="4 12" id="KW-0328">Glycosyltransferase</keyword>
<dbReference type="Pfam" id="PF17039">
    <property type="entry name" value="Glyco_tran_10_N"/>
    <property type="match status" value="1"/>
</dbReference>
<organism evidence="15 16">
    <name type="scientific">Hypothenemus hampei</name>
    <name type="common">Coffee berry borer</name>
    <dbReference type="NCBI Taxonomy" id="57062"/>
    <lineage>
        <taxon>Eukaryota</taxon>
        <taxon>Metazoa</taxon>
        <taxon>Ecdysozoa</taxon>
        <taxon>Arthropoda</taxon>
        <taxon>Hexapoda</taxon>
        <taxon>Insecta</taxon>
        <taxon>Pterygota</taxon>
        <taxon>Neoptera</taxon>
        <taxon>Endopterygota</taxon>
        <taxon>Coleoptera</taxon>
        <taxon>Polyphaga</taxon>
        <taxon>Cucujiformia</taxon>
        <taxon>Curculionidae</taxon>
        <taxon>Scolytinae</taxon>
        <taxon>Hypothenemus</taxon>
    </lineage>
</organism>
<dbReference type="EC" id="2.4.1.-" evidence="12"/>
<accession>A0ABD1ENA2</accession>
<comment type="caution">
    <text evidence="15">The sequence shown here is derived from an EMBL/GenBank/DDBJ whole genome shotgun (WGS) entry which is preliminary data.</text>
</comment>
<protein>
    <recommendedName>
        <fullName evidence="12">Fucosyltransferase</fullName>
        <ecNumber evidence="12">2.4.1.-</ecNumber>
    </recommendedName>
</protein>
<keyword evidence="10 12" id="KW-0472">Membrane</keyword>
<dbReference type="Pfam" id="PF00852">
    <property type="entry name" value="Glyco_transf_10"/>
    <property type="match status" value="1"/>
</dbReference>
<evidence type="ECO:0000256" key="12">
    <source>
        <dbReference type="RuleBase" id="RU003832"/>
    </source>
</evidence>
<keyword evidence="16" id="KW-1185">Reference proteome</keyword>
<dbReference type="PANTHER" id="PTHR48438">
    <property type="entry name" value="ALPHA-(1,3)-FUCOSYLTRANSFERASE C-RELATED"/>
    <property type="match status" value="1"/>
</dbReference>
<evidence type="ECO:0000256" key="3">
    <source>
        <dbReference type="ARBA" id="ARBA00008919"/>
    </source>
</evidence>
<keyword evidence="11" id="KW-0325">Glycoprotein</keyword>
<feature type="domain" description="Fucosyltransferase N-terminal" evidence="14">
    <location>
        <begin position="104"/>
        <end position="221"/>
    </location>
</feature>
<proteinExistence type="inferred from homology"/>
<comment type="subcellular location">
    <subcellularLocation>
        <location evidence="1 12">Golgi apparatus</location>
        <location evidence="1 12">Golgi stack membrane</location>
        <topology evidence="1 12">Single-pass type II membrane protein</topology>
    </subcellularLocation>
</comment>
<dbReference type="Proteomes" id="UP001566132">
    <property type="component" value="Unassembled WGS sequence"/>
</dbReference>
<evidence type="ECO:0000256" key="8">
    <source>
        <dbReference type="ARBA" id="ARBA00022989"/>
    </source>
</evidence>
<evidence type="ECO:0000313" key="16">
    <source>
        <dbReference type="Proteomes" id="UP001566132"/>
    </source>
</evidence>
<dbReference type="PANTHER" id="PTHR48438:SF1">
    <property type="entry name" value="ALPHA-(1,3)-FUCOSYLTRANSFERASE C-RELATED"/>
    <property type="match status" value="1"/>
</dbReference>
<dbReference type="InterPro" id="IPR031481">
    <property type="entry name" value="Glyco_tran_10_N"/>
</dbReference>
<evidence type="ECO:0000256" key="1">
    <source>
        <dbReference type="ARBA" id="ARBA00004447"/>
    </source>
</evidence>
<dbReference type="SUPFAM" id="SSF53756">
    <property type="entry name" value="UDP-Glycosyltransferase/glycogen phosphorylase"/>
    <property type="match status" value="1"/>
</dbReference>
<evidence type="ECO:0000256" key="9">
    <source>
        <dbReference type="ARBA" id="ARBA00023034"/>
    </source>
</evidence>
<name>A0ABD1ENA2_HYPHA</name>
<evidence type="ECO:0000256" key="7">
    <source>
        <dbReference type="ARBA" id="ARBA00022968"/>
    </source>
</evidence>
<dbReference type="InterPro" id="IPR038577">
    <property type="entry name" value="GT10-like_C_sf"/>
</dbReference>
<comment type="pathway">
    <text evidence="2">Protein modification; protein glycosylation.</text>
</comment>
<dbReference type="Gene3D" id="3.40.50.11660">
    <property type="entry name" value="Glycosyl transferase family 10, C-terminal domain"/>
    <property type="match status" value="1"/>
</dbReference>
<evidence type="ECO:0000256" key="4">
    <source>
        <dbReference type="ARBA" id="ARBA00022676"/>
    </source>
</evidence>
<evidence type="ECO:0000256" key="5">
    <source>
        <dbReference type="ARBA" id="ARBA00022679"/>
    </source>
</evidence>
<dbReference type="FunFam" id="3.40.50.11660:FF:000002">
    <property type="entry name" value="Alpha-(1,3)-fucosyltransferase"/>
    <property type="match status" value="1"/>
</dbReference>
<evidence type="ECO:0000313" key="15">
    <source>
        <dbReference type="EMBL" id="KAL1497993.1"/>
    </source>
</evidence>
<evidence type="ECO:0000256" key="11">
    <source>
        <dbReference type="ARBA" id="ARBA00023180"/>
    </source>
</evidence>
<dbReference type="GO" id="GO:0032580">
    <property type="term" value="C:Golgi cisterna membrane"/>
    <property type="evidence" value="ECO:0007669"/>
    <property type="project" value="UniProtKB-SubCell"/>
</dbReference>
<evidence type="ECO:0000259" key="13">
    <source>
        <dbReference type="Pfam" id="PF00852"/>
    </source>
</evidence>
<dbReference type="GO" id="GO:0008417">
    <property type="term" value="F:fucosyltransferase activity"/>
    <property type="evidence" value="ECO:0007669"/>
    <property type="project" value="UniProtKB-ARBA"/>
</dbReference>
<feature type="transmembrane region" description="Helical" evidence="12">
    <location>
        <begin position="27"/>
        <end position="44"/>
    </location>
</feature>
<keyword evidence="7" id="KW-0735">Signal-anchor</keyword>
<evidence type="ECO:0000256" key="10">
    <source>
        <dbReference type="ARBA" id="ARBA00023136"/>
    </source>
</evidence>
<feature type="domain" description="Fucosyltransferase C-terminal" evidence="13">
    <location>
        <begin position="243"/>
        <end position="420"/>
    </location>
</feature>
<gene>
    <name evidence="15" type="ORF">ABEB36_008864</name>
</gene>
<reference evidence="15 16" key="1">
    <citation type="submission" date="2024-05" db="EMBL/GenBank/DDBJ databases">
        <title>Genetic variation in Jamaican populations of the coffee berry borer (Hypothenemus hampei).</title>
        <authorList>
            <person name="Errbii M."/>
            <person name="Myrie A."/>
        </authorList>
    </citation>
    <scope>NUCLEOTIDE SEQUENCE [LARGE SCALE GENOMIC DNA]</scope>
    <source>
        <strain evidence="15">JA-Hopewell-2020-01-JO</strain>
        <tissue evidence="15">Whole body</tissue>
    </source>
</reference>
<keyword evidence="5 12" id="KW-0808">Transferase</keyword>
<keyword evidence="8 12" id="KW-1133">Transmembrane helix</keyword>
<comment type="similarity">
    <text evidence="3 12">Belongs to the glycosyltransferase 10 family.</text>
</comment>
<dbReference type="InterPro" id="IPR055270">
    <property type="entry name" value="Glyco_tran_10_C"/>
</dbReference>
<evidence type="ECO:0000259" key="14">
    <source>
        <dbReference type="Pfam" id="PF17039"/>
    </source>
</evidence>
<dbReference type="InterPro" id="IPR001503">
    <property type="entry name" value="Glyco_trans_10"/>
</dbReference>
<sequence length="434" mass="51139">MVSLHRILTKNTENVIMGQNIIQKNRFFLTLVACVLTTIYFFVYKNPEQIESKSNFYLSAYPSLSRKEIDVWMTNRQLLLTNLSKLGEVLFLNVSEPEAIDKRYEILIWKYGYTIENRHLKQYSHKRIDPFEYCPVKNCDLRFSDKSISTADIVIFHLHRIKGVDDLPKRQDSKQIWAFLTDESPYNTFLQSKNNTLKNYNGLFNWSMTYRSDSDIPVPYGRTVLKKWPIKRQNQIYEKKLDVLVAILGSNCGGQNHRWDYVKQLQKFIQVDVYGGCGPFKKSCPGHFKSDCPAIENYIFYLSFENSNCNEYITEKLWWNAYAKNSIPIVMGSSQTTYKALLPPGSYINTEDYANPNALAYHILSLNKSGEYRKYYRWQEKFQVLNEHGYFGSKSYHYCRICQAVNYNNKDHKVYNDLESYWSVKRDCHSSWDA</sequence>
<evidence type="ECO:0000256" key="2">
    <source>
        <dbReference type="ARBA" id="ARBA00004922"/>
    </source>
</evidence>